<comment type="caution">
    <text evidence="3">The sequence shown here is derived from an EMBL/GenBank/DDBJ whole genome shotgun (WGS) entry which is preliminary data.</text>
</comment>
<name>A0A9P8QG60_9HYPO</name>
<feature type="chain" id="PRO_5040338144" description="Secreted protein" evidence="2">
    <location>
        <begin position="21"/>
        <end position="111"/>
    </location>
</feature>
<evidence type="ECO:0000256" key="1">
    <source>
        <dbReference type="SAM" id="MobiDB-lite"/>
    </source>
</evidence>
<dbReference type="AlphaFoldDB" id="A0A9P8QG60"/>
<accession>A0A9P8QG60</accession>
<protein>
    <recommendedName>
        <fullName evidence="5">Secreted protein</fullName>
    </recommendedName>
</protein>
<evidence type="ECO:0000313" key="3">
    <source>
        <dbReference type="EMBL" id="KAH6605465.1"/>
    </source>
</evidence>
<dbReference type="Proteomes" id="UP000827724">
    <property type="component" value="Unassembled WGS sequence"/>
</dbReference>
<keyword evidence="2" id="KW-0732">Signal</keyword>
<organism evidence="3 4">
    <name type="scientific">Trichoderma cornu-damae</name>
    <dbReference type="NCBI Taxonomy" id="654480"/>
    <lineage>
        <taxon>Eukaryota</taxon>
        <taxon>Fungi</taxon>
        <taxon>Dikarya</taxon>
        <taxon>Ascomycota</taxon>
        <taxon>Pezizomycotina</taxon>
        <taxon>Sordariomycetes</taxon>
        <taxon>Hypocreomycetidae</taxon>
        <taxon>Hypocreales</taxon>
        <taxon>Hypocreaceae</taxon>
        <taxon>Trichoderma</taxon>
    </lineage>
</organism>
<keyword evidence="4" id="KW-1185">Reference proteome</keyword>
<evidence type="ECO:0008006" key="5">
    <source>
        <dbReference type="Google" id="ProtNLM"/>
    </source>
</evidence>
<proteinExistence type="predicted"/>
<evidence type="ECO:0000313" key="4">
    <source>
        <dbReference type="Proteomes" id="UP000827724"/>
    </source>
</evidence>
<dbReference type="EMBL" id="JAIWOZ010000005">
    <property type="protein sequence ID" value="KAH6605465.1"/>
    <property type="molecule type" value="Genomic_DNA"/>
</dbReference>
<feature type="compositionally biased region" description="Low complexity" evidence="1">
    <location>
        <begin position="25"/>
        <end position="46"/>
    </location>
</feature>
<reference evidence="3" key="1">
    <citation type="submission" date="2021-08" db="EMBL/GenBank/DDBJ databases">
        <title>Chromosome-Level Trichoderma cornu-damae using Hi-C Data.</title>
        <authorList>
            <person name="Kim C.S."/>
        </authorList>
    </citation>
    <scope>NUCLEOTIDE SEQUENCE</scope>
    <source>
        <strain evidence="3">KA19-0412C</strain>
    </source>
</reference>
<evidence type="ECO:0000256" key="2">
    <source>
        <dbReference type="SAM" id="SignalP"/>
    </source>
</evidence>
<feature type="region of interest" description="Disordered" evidence="1">
    <location>
        <begin position="25"/>
        <end position="51"/>
    </location>
</feature>
<gene>
    <name evidence="3" type="ORF">Trco_007172</name>
</gene>
<feature type="signal peptide" evidence="2">
    <location>
        <begin position="1"/>
        <end position="20"/>
    </location>
</feature>
<sequence>MFYMSFFRVLGGILIYPAAAGFGMSSSSDSRLSSSRKLSSSSSLSRVRQSPWVERKSTCSLVSWRLGATAKSRLVAVEYDVMRITRPVYMAPKVSIVLFWRSGLVQLAFDW</sequence>